<feature type="compositionally biased region" description="Basic and acidic residues" evidence="6">
    <location>
        <begin position="488"/>
        <end position="503"/>
    </location>
</feature>
<protein>
    <submittedName>
        <fullName evidence="8">Amino acid transporter transmembrane protein</fullName>
    </submittedName>
</protein>
<feature type="transmembrane region" description="Helical" evidence="7">
    <location>
        <begin position="348"/>
        <end position="369"/>
    </location>
</feature>
<dbReference type="AlphaFoldDB" id="A0A161JHD6"/>
<comment type="subcellular location">
    <subcellularLocation>
        <location evidence="1">Cell membrane</location>
        <topology evidence="1">Multi-pass membrane protein</topology>
    </subcellularLocation>
</comment>
<reference evidence="8 9" key="1">
    <citation type="journal article" date="2016" name="Genome Announc.">
        <title>Complete Genome Sequence of Thiostrepton-Producing Streptomyces laurentii ATCC 31255.</title>
        <authorList>
            <person name="Doi K."/>
            <person name="Fujino Y."/>
            <person name="Nagayoshi Y."/>
            <person name="Ohshima T."/>
            <person name="Ogata S."/>
        </authorList>
    </citation>
    <scope>NUCLEOTIDE SEQUENCE [LARGE SCALE GENOMIC DNA]</scope>
    <source>
        <strain evidence="8 9">ATCC 31255</strain>
    </source>
</reference>
<sequence>MRTTSGRGPGRGPAKGPGRGLQPNALGTFDTILMAVAGSAPAYSLAATTAVLFGTAGFAGPAALLYCAIPMLGIVLAYARLGRIDVNAGAAYSWVGRTLHPFLGFLSGWALVFAATVFMVAGSLPAGSLTLSLVDPALADDTLLASAVGAGWFLVMLLIVLGGARLTVRAQLLMSGIEMAILLVFILGVLAHHGYATAFDWSWFGFGHFGGASGFASSALIAAFYYWGWDVTSNLSEETRDSRRTAGFAALVGTGVVFLLFVAFTVAVNVLLSADKIETSGTNVLAVLGEEIWPGVGGKLLILAVLLSTVATLETTLLQATRSLFAMGRDHTLPSALGVVHRRWNTPWVAIVAVGVVALGLFAAATAAGSVTEALQTGVSAIGLQISLYYALAGIAAVVAYRKLVLTSVREFFLGAAWPLLGSAFMLWVFFQSLGELSGAALTVGLGGLAAGVPLMLVYWRKGSSYYRPARLCAVSALAAAEPFDSSDSPRARREEKSLATDF</sequence>
<accession>A0A161JHD6</accession>
<organism evidence="8 9">
    <name type="scientific">Streptomyces laurentii</name>
    <dbReference type="NCBI Taxonomy" id="39478"/>
    <lineage>
        <taxon>Bacteria</taxon>
        <taxon>Bacillati</taxon>
        <taxon>Actinomycetota</taxon>
        <taxon>Actinomycetes</taxon>
        <taxon>Kitasatosporales</taxon>
        <taxon>Streptomycetaceae</taxon>
        <taxon>Streptomyces</taxon>
    </lineage>
</organism>
<feature type="transmembrane region" description="Helical" evidence="7">
    <location>
        <begin position="21"/>
        <end position="43"/>
    </location>
</feature>
<evidence type="ECO:0000256" key="1">
    <source>
        <dbReference type="ARBA" id="ARBA00004651"/>
    </source>
</evidence>
<dbReference type="Pfam" id="PF13520">
    <property type="entry name" value="AA_permease_2"/>
    <property type="match status" value="1"/>
</dbReference>
<feature type="transmembrane region" description="Helical" evidence="7">
    <location>
        <begin position="437"/>
        <end position="460"/>
    </location>
</feature>
<dbReference type="Proteomes" id="UP000217676">
    <property type="component" value="Chromosome"/>
</dbReference>
<evidence type="ECO:0000256" key="7">
    <source>
        <dbReference type="SAM" id="Phobius"/>
    </source>
</evidence>
<dbReference type="GO" id="GO:0022857">
    <property type="term" value="F:transmembrane transporter activity"/>
    <property type="evidence" value="ECO:0007669"/>
    <property type="project" value="InterPro"/>
</dbReference>
<keyword evidence="2" id="KW-1003">Cell membrane</keyword>
<feature type="transmembrane region" description="Helical" evidence="7">
    <location>
        <begin position="248"/>
        <end position="272"/>
    </location>
</feature>
<evidence type="ECO:0000256" key="4">
    <source>
        <dbReference type="ARBA" id="ARBA00022989"/>
    </source>
</evidence>
<feature type="transmembrane region" description="Helical" evidence="7">
    <location>
        <begin position="381"/>
        <end position="400"/>
    </location>
</feature>
<dbReference type="Gene3D" id="1.20.1740.10">
    <property type="entry name" value="Amino acid/polyamine transporter I"/>
    <property type="match status" value="1"/>
</dbReference>
<dbReference type="InterPro" id="IPR002293">
    <property type="entry name" value="AA/rel_permease1"/>
</dbReference>
<feature type="transmembrane region" description="Helical" evidence="7">
    <location>
        <begin position="176"/>
        <end position="195"/>
    </location>
</feature>
<dbReference type="PIRSF" id="PIRSF006060">
    <property type="entry name" value="AA_transporter"/>
    <property type="match status" value="1"/>
</dbReference>
<name>A0A161JHD6_STRLU</name>
<dbReference type="PANTHER" id="PTHR42770">
    <property type="entry name" value="AMINO ACID TRANSPORTER-RELATED"/>
    <property type="match status" value="1"/>
</dbReference>
<dbReference type="InterPro" id="IPR050367">
    <property type="entry name" value="APC_superfamily"/>
</dbReference>
<keyword evidence="9" id="KW-1185">Reference proteome</keyword>
<feature type="transmembrane region" description="Helical" evidence="7">
    <location>
        <begin position="412"/>
        <end position="431"/>
    </location>
</feature>
<evidence type="ECO:0000256" key="5">
    <source>
        <dbReference type="ARBA" id="ARBA00023136"/>
    </source>
</evidence>
<evidence type="ECO:0000313" key="8">
    <source>
        <dbReference type="EMBL" id="BAU84488.1"/>
    </source>
</evidence>
<feature type="region of interest" description="Disordered" evidence="6">
    <location>
        <begin position="484"/>
        <end position="503"/>
    </location>
</feature>
<gene>
    <name evidence="8" type="ORF">SLA_3580</name>
</gene>
<keyword evidence="3 7" id="KW-0812">Transmembrane</keyword>
<evidence type="ECO:0000313" key="9">
    <source>
        <dbReference type="Proteomes" id="UP000217676"/>
    </source>
</evidence>
<feature type="region of interest" description="Disordered" evidence="6">
    <location>
        <begin position="1"/>
        <end position="23"/>
    </location>
</feature>
<feature type="compositionally biased region" description="Gly residues" evidence="6">
    <location>
        <begin position="7"/>
        <end position="19"/>
    </location>
</feature>
<feature type="transmembrane region" description="Helical" evidence="7">
    <location>
        <begin position="144"/>
        <end position="164"/>
    </location>
</feature>
<dbReference type="RefSeq" id="WP_359884703.1">
    <property type="nucleotide sequence ID" value="NZ_JBEYHT010000077.1"/>
</dbReference>
<feature type="transmembrane region" description="Helical" evidence="7">
    <location>
        <begin position="292"/>
        <end position="313"/>
    </location>
</feature>
<keyword evidence="4 7" id="KW-1133">Transmembrane helix</keyword>
<dbReference type="PANTHER" id="PTHR42770:SF7">
    <property type="entry name" value="MEMBRANE PROTEIN"/>
    <property type="match status" value="1"/>
</dbReference>
<evidence type="ECO:0000256" key="6">
    <source>
        <dbReference type="SAM" id="MobiDB-lite"/>
    </source>
</evidence>
<keyword evidence="5 7" id="KW-0472">Membrane</keyword>
<evidence type="ECO:0000256" key="3">
    <source>
        <dbReference type="ARBA" id="ARBA00022692"/>
    </source>
</evidence>
<feature type="transmembrane region" description="Helical" evidence="7">
    <location>
        <begin position="201"/>
        <end position="227"/>
    </location>
</feature>
<feature type="transmembrane region" description="Helical" evidence="7">
    <location>
        <begin position="63"/>
        <end position="81"/>
    </location>
</feature>
<dbReference type="GO" id="GO:0005886">
    <property type="term" value="C:plasma membrane"/>
    <property type="evidence" value="ECO:0007669"/>
    <property type="project" value="UniProtKB-SubCell"/>
</dbReference>
<evidence type="ECO:0000256" key="2">
    <source>
        <dbReference type="ARBA" id="ARBA00022475"/>
    </source>
</evidence>
<feature type="transmembrane region" description="Helical" evidence="7">
    <location>
        <begin position="102"/>
        <end position="124"/>
    </location>
</feature>
<dbReference type="KEGG" id="slau:SLA_3580"/>
<proteinExistence type="predicted"/>
<dbReference type="EMBL" id="AP017424">
    <property type="protein sequence ID" value="BAU84488.1"/>
    <property type="molecule type" value="Genomic_DNA"/>
</dbReference>